<dbReference type="InterPro" id="IPR017853">
    <property type="entry name" value="GH"/>
</dbReference>
<proteinExistence type="inferred from homology"/>
<evidence type="ECO:0000256" key="6">
    <source>
        <dbReference type="ARBA" id="ARBA00022679"/>
    </source>
</evidence>
<comment type="similarity">
    <text evidence="2 10">Belongs to the disproportionating enzyme family.</text>
</comment>
<dbReference type="EC" id="2.4.1.25" evidence="3 10"/>
<evidence type="ECO:0000256" key="5">
    <source>
        <dbReference type="ARBA" id="ARBA00022676"/>
    </source>
</evidence>
<sequence>MDHSQALRTLARRLGTSTSYRGWDDTEHEVSDDTLQQVLTARGYATESPEDVDRALADIENAPWRRLLPPVVVATQGTDAVVWVHVPHGNPVEVSMVSEDGESIDVPQADVWVDPREIDGHLIGRATFVVPGSAPLGWHTLTATTISEDNTVRTSEAVVVVTPKSLSPNAELADRQRTGLLTQLYSVRSRRSWGIGDLADLEDMADIAGREHGFDYLLVNPLHADRPTTPVEASPYLPTTRRFFNSLYIRVENIRETAQLSPKQFGKVRDAARRFDKANTRTKKLDRDRTFTAKLRALERVHKVERSTARESAYRAFVEREGTGLRDFAVWSALAEKFGPQDQVWTDRAAHPRTDFVREQREKLADRIDFHMWLQWICDEQLAAAQRGALDAGMDIGIMHDLAVGVARGGADAWALGDVLASGVTVGAPPDNFNQQGQNWNQPPWDPDRLREMAYIPYRDMLRTILRHAGGIRVDHILGLFRLWWIPQEAENAGGGTYVEYDHEALIGILALEAERAGAVVVGEDLGVFEPMVQEYLTERGIFGTSILWFEADESGPIAPEEYRSLCLTSVNTHDLPPTAGYLRGEHIDLRSRLGLLERDIDAEKEVDARKREAVLDLARERGLLDTDTAADDHRTVEALHRLVQRSPSLLIGVALVDAVGEHRIQNQPGTDETQYENWKVPLADADGRRVLVEDLVDHPRMVSLAAAMATESTDR</sequence>
<organism evidence="12 13">
    <name type="scientific">Rhodococcoides yunnanense</name>
    <dbReference type="NCBI Taxonomy" id="278209"/>
    <lineage>
        <taxon>Bacteria</taxon>
        <taxon>Bacillati</taxon>
        <taxon>Actinomycetota</taxon>
        <taxon>Actinomycetes</taxon>
        <taxon>Mycobacteriales</taxon>
        <taxon>Nocardiaceae</taxon>
        <taxon>Rhodococcoides</taxon>
    </lineage>
</organism>
<dbReference type="NCBIfam" id="TIGR00217">
    <property type="entry name" value="malQ"/>
    <property type="match status" value="1"/>
</dbReference>
<evidence type="ECO:0000313" key="12">
    <source>
        <dbReference type="EMBL" id="MDV6262052.1"/>
    </source>
</evidence>
<evidence type="ECO:0000256" key="7">
    <source>
        <dbReference type="ARBA" id="ARBA00023277"/>
    </source>
</evidence>
<evidence type="ECO:0000256" key="10">
    <source>
        <dbReference type="RuleBase" id="RU361207"/>
    </source>
</evidence>
<dbReference type="RefSeq" id="WP_283275978.1">
    <property type="nucleotide sequence ID" value="NZ_JAWLJX010000003.1"/>
</dbReference>
<evidence type="ECO:0000259" key="11">
    <source>
        <dbReference type="Pfam" id="PF21226"/>
    </source>
</evidence>
<evidence type="ECO:0000256" key="8">
    <source>
        <dbReference type="ARBA" id="ARBA00031423"/>
    </source>
</evidence>
<keyword evidence="6 10" id="KW-0808">Transferase</keyword>
<name>A0ABU4BCW9_9NOCA</name>
<dbReference type="Pfam" id="PF21226">
    <property type="entry name" value="MalQ_N"/>
    <property type="match status" value="1"/>
</dbReference>
<accession>A0ABU4BCW9</accession>
<dbReference type="InterPro" id="IPR048458">
    <property type="entry name" value="MalQ_N"/>
</dbReference>
<keyword evidence="5 10" id="KW-0328">Glycosyltransferase</keyword>
<reference evidence="12 13" key="1">
    <citation type="submission" date="2023-10" db="EMBL/GenBank/DDBJ databases">
        <title>Development of a sustainable strategy for remediation of hydrocarbon-contaminated territories based on the waste exchange concept.</title>
        <authorList>
            <person name="Krivoruchko A."/>
        </authorList>
    </citation>
    <scope>NUCLEOTIDE SEQUENCE [LARGE SCALE GENOMIC DNA]</scope>
    <source>
        <strain evidence="12 13">IEGM 1323</strain>
    </source>
</reference>
<dbReference type="InterPro" id="IPR003385">
    <property type="entry name" value="Glyco_hydro_77"/>
</dbReference>
<feature type="domain" description="MalQ N-terminal beta-sandwich" evidence="11">
    <location>
        <begin position="68"/>
        <end position="163"/>
    </location>
</feature>
<dbReference type="SUPFAM" id="SSF51445">
    <property type="entry name" value="(Trans)glycosidases"/>
    <property type="match status" value="1"/>
</dbReference>
<keyword evidence="13" id="KW-1185">Reference proteome</keyword>
<gene>
    <name evidence="12" type="primary">malQ</name>
    <name evidence="12" type="ORF">R3P96_11945</name>
</gene>
<comment type="catalytic activity">
    <reaction evidence="1 10">
        <text>Transfers a segment of a (1-&gt;4)-alpha-D-glucan to a new position in an acceptor, which may be glucose or a (1-&gt;4)-alpha-D-glucan.</text>
        <dbReference type="EC" id="2.4.1.25"/>
    </reaction>
</comment>
<dbReference type="PANTHER" id="PTHR32438">
    <property type="entry name" value="4-ALPHA-GLUCANOTRANSFERASE DPE1, CHLOROPLASTIC/AMYLOPLASTIC"/>
    <property type="match status" value="1"/>
</dbReference>
<comment type="caution">
    <text evidence="12">The sequence shown here is derived from an EMBL/GenBank/DDBJ whole genome shotgun (WGS) entry which is preliminary data.</text>
</comment>
<dbReference type="PANTHER" id="PTHR32438:SF5">
    <property type="entry name" value="4-ALPHA-GLUCANOTRANSFERASE DPE1, CHLOROPLASTIC_AMYLOPLASTIC"/>
    <property type="match status" value="1"/>
</dbReference>
<dbReference type="Gene3D" id="3.20.20.80">
    <property type="entry name" value="Glycosidases"/>
    <property type="match status" value="1"/>
</dbReference>
<dbReference type="Pfam" id="PF02446">
    <property type="entry name" value="Glyco_hydro_77"/>
    <property type="match status" value="1"/>
</dbReference>
<evidence type="ECO:0000256" key="2">
    <source>
        <dbReference type="ARBA" id="ARBA00005684"/>
    </source>
</evidence>
<evidence type="ECO:0000256" key="1">
    <source>
        <dbReference type="ARBA" id="ARBA00000439"/>
    </source>
</evidence>
<dbReference type="Proteomes" id="UP001185755">
    <property type="component" value="Unassembled WGS sequence"/>
</dbReference>
<protein>
    <recommendedName>
        <fullName evidence="4 10">4-alpha-glucanotransferase</fullName>
        <ecNumber evidence="3 10">2.4.1.25</ecNumber>
    </recommendedName>
    <alternativeName>
        <fullName evidence="8 10">Amylomaltase</fullName>
    </alternativeName>
    <alternativeName>
        <fullName evidence="9 10">Disproportionating enzyme</fullName>
    </alternativeName>
</protein>
<keyword evidence="7 10" id="KW-0119">Carbohydrate metabolism</keyword>
<dbReference type="GO" id="GO:0004134">
    <property type="term" value="F:4-alpha-glucanotransferase activity"/>
    <property type="evidence" value="ECO:0007669"/>
    <property type="project" value="UniProtKB-EC"/>
</dbReference>
<evidence type="ECO:0000256" key="9">
    <source>
        <dbReference type="ARBA" id="ARBA00031501"/>
    </source>
</evidence>
<evidence type="ECO:0000256" key="4">
    <source>
        <dbReference type="ARBA" id="ARBA00020295"/>
    </source>
</evidence>
<evidence type="ECO:0000313" key="13">
    <source>
        <dbReference type="Proteomes" id="UP001185755"/>
    </source>
</evidence>
<evidence type="ECO:0000256" key="3">
    <source>
        <dbReference type="ARBA" id="ARBA00012560"/>
    </source>
</evidence>
<dbReference type="EMBL" id="JAWLJX010000003">
    <property type="protein sequence ID" value="MDV6262052.1"/>
    <property type="molecule type" value="Genomic_DNA"/>
</dbReference>